<dbReference type="GO" id="GO:0003677">
    <property type="term" value="F:DNA binding"/>
    <property type="evidence" value="ECO:0007669"/>
    <property type="project" value="InterPro"/>
</dbReference>
<comment type="caution">
    <text evidence="7">The sequence shown here is derived from an EMBL/GenBank/DDBJ whole genome shotgun (WGS) entry which is preliminary data.</text>
</comment>
<dbReference type="InterPro" id="IPR013325">
    <property type="entry name" value="RNA_pol_sigma_r2"/>
</dbReference>
<accession>A0A644Z8K9</accession>
<dbReference type="InterPro" id="IPR039425">
    <property type="entry name" value="RNA_pol_sigma-70-like"/>
</dbReference>
<dbReference type="GO" id="GO:0016987">
    <property type="term" value="F:sigma factor activity"/>
    <property type="evidence" value="ECO:0007669"/>
    <property type="project" value="UniProtKB-KW"/>
</dbReference>
<evidence type="ECO:0000256" key="1">
    <source>
        <dbReference type="ARBA" id="ARBA00010641"/>
    </source>
</evidence>
<evidence type="ECO:0000259" key="5">
    <source>
        <dbReference type="Pfam" id="PF04542"/>
    </source>
</evidence>
<keyword evidence="3" id="KW-0731">Sigma factor</keyword>
<keyword evidence="2" id="KW-0805">Transcription regulation</keyword>
<evidence type="ECO:0000259" key="6">
    <source>
        <dbReference type="Pfam" id="PF08281"/>
    </source>
</evidence>
<comment type="similarity">
    <text evidence="1">Belongs to the sigma-70 factor family. ECF subfamily.</text>
</comment>
<gene>
    <name evidence="7" type="primary">rpoE_23</name>
    <name evidence="7" type="ORF">SDC9_81643</name>
</gene>
<dbReference type="EMBL" id="VSSQ01007165">
    <property type="protein sequence ID" value="MPM35053.1"/>
    <property type="molecule type" value="Genomic_DNA"/>
</dbReference>
<dbReference type="AlphaFoldDB" id="A0A644Z8K9"/>
<dbReference type="SUPFAM" id="SSF88659">
    <property type="entry name" value="Sigma3 and sigma4 domains of RNA polymerase sigma factors"/>
    <property type="match status" value="1"/>
</dbReference>
<organism evidence="7">
    <name type="scientific">bioreactor metagenome</name>
    <dbReference type="NCBI Taxonomy" id="1076179"/>
    <lineage>
        <taxon>unclassified sequences</taxon>
        <taxon>metagenomes</taxon>
        <taxon>ecological metagenomes</taxon>
    </lineage>
</organism>
<dbReference type="CDD" id="cd06171">
    <property type="entry name" value="Sigma70_r4"/>
    <property type="match status" value="1"/>
</dbReference>
<feature type="domain" description="RNA polymerase sigma factor 70 region 4 type 2" evidence="6">
    <location>
        <begin position="122"/>
        <end position="174"/>
    </location>
</feature>
<name>A0A644Z8K9_9ZZZZ</name>
<dbReference type="InterPro" id="IPR013249">
    <property type="entry name" value="RNA_pol_sigma70_r4_t2"/>
</dbReference>
<evidence type="ECO:0000256" key="3">
    <source>
        <dbReference type="ARBA" id="ARBA00023082"/>
    </source>
</evidence>
<evidence type="ECO:0000313" key="7">
    <source>
        <dbReference type="EMBL" id="MPM35053.1"/>
    </source>
</evidence>
<sequence>MNLVTDETLIEKVLAGECQAFEILIKKHQGIIYNYLYKITLSKEDAEDMTQEVFIKAYNKLYTFERKANFSTWLFKIAVNTLNDNFKKKKVFELEKEDAMMSIKCSERDIPEEALSLKEKKLEVLRLLEGLTLEQKNAIILKYVKGFSYKEIGKVLGVSEESAKMKVYRARKKLCNTRSSNTIEGSVLSEL</sequence>
<proteinExistence type="inferred from homology"/>
<dbReference type="InterPro" id="IPR007627">
    <property type="entry name" value="RNA_pol_sigma70_r2"/>
</dbReference>
<dbReference type="GO" id="GO:0006352">
    <property type="term" value="P:DNA-templated transcription initiation"/>
    <property type="evidence" value="ECO:0007669"/>
    <property type="project" value="InterPro"/>
</dbReference>
<dbReference type="Gene3D" id="1.10.1740.10">
    <property type="match status" value="1"/>
</dbReference>
<protein>
    <submittedName>
        <fullName evidence="7">ECF RNA polymerase sigma-E factor</fullName>
    </submittedName>
</protein>
<dbReference type="PANTHER" id="PTHR43133">
    <property type="entry name" value="RNA POLYMERASE ECF-TYPE SIGMA FACTO"/>
    <property type="match status" value="1"/>
</dbReference>
<dbReference type="Pfam" id="PF04542">
    <property type="entry name" value="Sigma70_r2"/>
    <property type="match status" value="1"/>
</dbReference>
<evidence type="ECO:0000256" key="4">
    <source>
        <dbReference type="ARBA" id="ARBA00023163"/>
    </source>
</evidence>
<reference evidence="7" key="1">
    <citation type="submission" date="2019-08" db="EMBL/GenBank/DDBJ databases">
        <authorList>
            <person name="Kucharzyk K."/>
            <person name="Murdoch R.W."/>
            <person name="Higgins S."/>
            <person name="Loffler F."/>
        </authorList>
    </citation>
    <scope>NUCLEOTIDE SEQUENCE</scope>
</reference>
<dbReference type="SUPFAM" id="SSF88946">
    <property type="entry name" value="Sigma2 domain of RNA polymerase sigma factors"/>
    <property type="match status" value="1"/>
</dbReference>
<dbReference type="NCBIfam" id="TIGR02937">
    <property type="entry name" value="sigma70-ECF"/>
    <property type="match status" value="1"/>
</dbReference>
<dbReference type="InterPro" id="IPR036388">
    <property type="entry name" value="WH-like_DNA-bd_sf"/>
</dbReference>
<keyword evidence="4" id="KW-0804">Transcription</keyword>
<dbReference type="Gene3D" id="1.10.10.10">
    <property type="entry name" value="Winged helix-like DNA-binding domain superfamily/Winged helix DNA-binding domain"/>
    <property type="match status" value="1"/>
</dbReference>
<dbReference type="InterPro" id="IPR013324">
    <property type="entry name" value="RNA_pol_sigma_r3/r4-like"/>
</dbReference>
<dbReference type="Pfam" id="PF08281">
    <property type="entry name" value="Sigma70_r4_2"/>
    <property type="match status" value="1"/>
</dbReference>
<feature type="domain" description="RNA polymerase sigma-70 region 2" evidence="5">
    <location>
        <begin position="24"/>
        <end position="90"/>
    </location>
</feature>
<dbReference type="InterPro" id="IPR014284">
    <property type="entry name" value="RNA_pol_sigma-70_dom"/>
</dbReference>
<evidence type="ECO:0000256" key="2">
    <source>
        <dbReference type="ARBA" id="ARBA00023015"/>
    </source>
</evidence>
<dbReference type="PANTHER" id="PTHR43133:SF60">
    <property type="entry name" value="RNA POLYMERASE SIGMA FACTOR SIGV"/>
    <property type="match status" value="1"/>
</dbReference>